<organism evidence="2 3">
    <name type="scientific">Eragrostis curvula</name>
    <name type="common">weeping love grass</name>
    <dbReference type="NCBI Taxonomy" id="38414"/>
    <lineage>
        <taxon>Eukaryota</taxon>
        <taxon>Viridiplantae</taxon>
        <taxon>Streptophyta</taxon>
        <taxon>Embryophyta</taxon>
        <taxon>Tracheophyta</taxon>
        <taxon>Spermatophyta</taxon>
        <taxon>Magnoliopsida</taxon>
        <taxon>Liliopsida</taxon>
        <taxon>Poales</taxon>
        <taxon>Poaceae</taxon>
        <taxon>PACMAD clade</taxon>
        <taxon>Chloridoideae</taxon>
        <taxon>Eragrostideae</taxon>
        <taxon>Eragrostidinae</taxon>
        <taxon>Eragrostis</taxon>
    </lineage>
</organism>
<evidence type="ECO:0000256" key="1">
    <source>
        <dbReference type="SAM" id="MobiDB-lite"/>
    </source>
</evidence>
<dbReference type="Proteomes" id="UP000324897">
    <property type="component" value="Chromosome 6"/>
</dbReference>
<accession>A0A5J9WML3</accession>
<reference evidence="2 3" key="1">
    <citation type="journal article" date="2019" name="Sci. Rep.">
        <title>A high-quality genome of Eragrostis curvula grass provides insights into Poaceae evolution and supports new strategies to enhance forage quality.</title>
        <authorList>
            <person name="Carballo J."/>
            <person name="Santos B.A.C.M."/>
            <person name="Zappacosta D."/>
            <person name="Garbus I."/>
            <person name="Selva J.P."/>
            <person name="Gallo C.A."/>
            <person name="Diaz A."/>
            <person name="Albertini E."/>
            <person name="Caccamo M."/>
            <person name="Echenique V."/>
        </authorList>
    </citation>
    <scope>NUCLEOTIDE SEQUENCE [LARGE SCALE GENOMIC DNA]</scope>
    <source>
        <strain evidence="3">cv. Victoria</strain>
        <tissue evidence="2">Leaf</tissue>
    </source>
</reference>
<dbReference type="AlphaFoldDB" id="A0A5J9WML3"/>
<gene>
    <name evidence="2" type="ORF">EJB05_00484</name>
</gene>
<proteinExistence type="predicted"/>
<feature type="region of interest" description="Disordered" evidence="1">
    <location>
        <begin position="1"/>
        <end position="66"/>
    </location>
</feature>
<comment type="caution">
    <text evidence="2">The sequence shown here is derived from an EMBL/GenBank/DDBJ whole genome shotgun (WGS) entry which is preliminary data.</text>
</comment>
<keyword evidence="3" id="KW-1185">Reference proteome</keyword>
<feature type="non-terminal residue" evidence="2">
    <location>
        <position position="1"/>
    </location>
</feature>
<sequence length="140" mass="15274">MAVHLKMNSSGGGRPPLPSVAPPAKKKRALFVAPHPRSRAPPPGGELPCRQEAPSPGGGLPRQPHPSCKLKIPGKDTFQCPLPTKLVLHRVSHWKDECFVGPHSSLVSTSSGARIHASSSSSWLMYSEWRFEWRSQSKQV</sequence>
<evidence type="ECO:0000313" key="3">
    <source>
        <dbReference type="Proteomes" id="UP000324897"/>
    </source>
</evidence>
<dbReference type="Gramene" id="TVU49186">
    <property type="protein sequence ID" value="TVU49186"/>
    <property type="gene ID" value="EJB05_00484"/>
</dbReference>
<protein>
    <submittedName>
        <fullName evidence="2">Uncharacterized protein</fullName>
    </submittedName>
</protein>
<name>A0A5J9WML3_9POAL</name>
<dbReference type="EMBL" id="RWGY01000002">
    <property type="protein sequence ID" value="TVU49186.1"/>
    <property type="molecule type" value="Genomic_DNA"/>
</dbReference>
<evidence type="ECO:0000313" key="2">
    <source>
        <dbReference type="EMBL" id="TVU49186.1"/>
    </source>
</evidence>